<dbReference type="Proteomes" id="UP000000684">
    <property type="component" value="Chromosome"/>
</dbReference>
<dbReference type="RefSeq" id="WP_011639292.1">
    <property type="nucleotide sequence ID" value="NC_008345.1"/>
</dbReference>
<dbReference type="eggNOG" id="ENOG5033B0J">
    <property type="taxonomic scope" value="Bacteria"/>
</dbReference>
<dbReference type="OrthoDB" id="6255088at2"/>
<evidence type="ECO:0000256" key="1">
    <source>
        <dbReference type="SAM" id="SignalP"/>
    </source>
</evidence>
<accession>Q07WA6</accession>
<keyword evidence="1" id="KW-0732">Signal</keyword>
<reference evidence="2 3" key="1">
    <citation type="submission" date="2006-08" db="EMBL/GenBank/DDBJ databases">
        <title>Complete sequence of Shewanella frigidimarina NCIMB 400.</title>
        <authorList>
            <consortium name="US DOE Joint Genome Institute"/>
            <person name="Copeland A."/>
            <person name="Lucas S."/>
            <person name="Lapidus A."/>
            <person name="Barry K."/>
            <person name="Detter J.C."/>
            <person name="Glavina del Rio T."/>
            <person name="Hammon N."/>
            <person name="Israni S."/>
            <person name="Dalin E."/>
            <person name="Tice H."/>
            <person name="Pitluck S."/>
            <person name="Fredrickson J.K."/>
            <person name="Kolker E."/>
            <person name="McCuel L.A."/>
            <person name="DiChristina T."/>
            <person name="Nealson K.H."/>
            <person name="Newman D."/>
            <person name="Tiedje J.M."/>
            <person name="Zhou J."/>
            <person name="Romine M.F."/>
            <person name="Culley D.E."/>
            <person name="Serres M."/>
            <person name="Chertkov O."/>
            <person name="Brettin T."/>
            <person name="Bruce D."/>
            <person name="Han C."/>
            <person name="Tapia R."/>
            <person name="Gilna P."/>
            <person name="Schmutz J."/>
            <person name="Larimer F."/>
            <person name="Land M."/>
            <person name="Hauser L."/>
            <person name="Kyrpides N."/>
            <person name="Mikhailova N."/>
            <person name="Richardson P."/>
        </authorList>
    </citation>
    <scope>NUCLEOTIDE SEQUENCE [LARGE SCALE GENOMIC DNA]</scope>
    <source>
        <strain evidence="2 3">NCIMB 400</strain>
    </source>
</reference>
<evidence type="ECO:0000313" key="3">
    <source>
        <dbReference type="Proteomes" id="UP000000684"/>
    </source>
</evidence>
<dbReference type="KEGG" id="sfr:Sfri_3883"/>
<dbReference type="AlphaFoldDB" id="Q07WA6"/>
<gene>
    <name evidence="2" type="ordered locus">Sfri_3883</name>
</gene>
<keyword evidence="3" id="KW-1185">Reference proteome</keyword>
<protein>
    <submittedName>
        <fullName evidence="2">Uncharacterized protein</fullName>
    </submittedName>
</protein>
<evidence type="ECO:0000313" key="2">
    <source>
        <dbReference type="EMBL" id="ABI73708.1"/>
    </source>
</evidence>
<proteinExistence type="predicted"/>
<dbReference type="EMBL" id="CP000447">
    <property type="protein sequence ID" value="ABI73708.1"/>
    <property type="molecule type" value="Genomic_DNA"/>
</dbReference>
<dbReference type="STRING" id="318167.Sfri_3883"/>
<feature type="chain" id="PRO_5004166136" evidence="1">
    <location>
        <begin position="22"/>
        <end position="275"/>
    </location>
</feature>
<sequence length="275" mass="31406" precursor="true">MKTHLLVIGLVSLCLHSGAYALSPNQFTSLEYHVNTGVASTLPYAADQLTPDFTNAFSFITLEEELSIKLVTFIDTPNRDFNAKHINIRVRENVTTPRKSKITIKLRADNPQAFGELSGYKKAEVDYTEGNAAYSVSYDLPYSPNDIDIQHVNIATVFDIIKRNQAMWDIVSDIYNQHKQDLIQTVVMRTHGWDGFVKDKRFNDIEMEFQIWTPYYRKPRITFAEFSFKGSDGDKARLDEAYQYINQQVKAVGFDSSHQGSKTNSTFTITEAFNQ</sequence>
<organism evidence="2 3">
    <name type="scientific">Shewanella frigidimarina (strain NCIMB 400)</name>
    <dbReference type="NCBI Taxonomy" id="318167"/>
    <lineage>
        <taxon>Bacteria</taxon>
        <taxon>Pseudomonadati</taxon>
        <taxon>Pseudomonadota</taxon>
        <taxon>Gammaproteobacteria</taxon>
        <taxon>Alteromonadales</taxon>
        <taxon>Shewanellaceae</taxon>
        <taxon>Shewanella</taxon>
    </lineage>
</organism>
<name>Q07WA6_SHEFN</name>
<feature type="signal peptide" evidence="1">
    <location>
        <begin position="1"/>
        <end position="21"/>
    </location>
</feature>
<dbReference type="GeneID" id="41839241"/>
<dbReference type="HOGENOM" id="CLU_1015249_0_0_6"/>